<dbReference type="InterPro" id="IPR007492">
    <property type="entry name" value="LytTR_DNA-bd_dom"/>
</dbReference>
<dbReference type="Proteomes" id="UP000000493">
    <property type="component" value="Chromosome"/>
</dbReference>
<dbReference type="KEGG" id="rsi:Runsl_3283"/>
<gene>
    <name evidence="4" type="ordered locus">Runsl_3283</name>
</gene>
<reference evidence="5" key="1">
    <citation type="submission" date="2011-06" db="EMBL/GenBank/DDBJ databases">
        <title>The complete genome of chromosome of Runella slithyformis DSM 19594.</title>
        <authorList>
            <consortium name="US DOE Joint Genome Institute (JGI-PGF)"/>
            <person name="Lucas S."/>
            <person name="Han J."/>
            <person name="Lapidus A."/>
            <person name="Bruce D."/>
            <person name="Goodwin L."/>
            <person name="Pitluck S."/>
            <person name="Peters L."/>
            <person name="Kyrpides N."/>
            <person name="Mavromatis K."/>
            <person name="Ivanova N."/>
            <person name="Ovchinnikova G."/>
            <person name="Zhang X."/>
            <person name="Misra M."/>
            <person name="Detter J.C."/>
            <person name="Tapia R."/>
            <person name="Han C."/>
            <person name="Land M."/>
            <person name="Hauser L."/>
            <person name="Markowitz V."/>
            <person name="Cheng J.-F."/>
            <person name="Hugenholtz P."/>
            <person name="Woyke T."/>
            <person name="Wu D."/>
            <person name="Tindall B."/>
            <person name="Faehrich R."/>
            <person name="Brambilla E."/>
            <person name="Klenk H.-P."/>
            <person name="Eisen J.A."/>
        </authorList>
    </citation>
    <scope>NUCLEOTIDE SEQUENCE [LARGE SCALE GENOMIC DNA]</scope>
    <source>
        <strain evidence="5">ATCC 29530 / DSM 19594 / LMG 11500 / NCIMB 11436 / LSU 4</strain>
    </source>
</reference>
<evidence type="ECO:0000259" key="2">
    <source>
        <dbReference type="PROSITE" id="PS50110"/>
    </source>
</evidence>
<dbReference type="GO" id="GO:0000156">
    <property type="term" value="F:phosphorelay response regulator activity"/>
    <property type="evidence" value="ECO:0007669"/>
    <property type="project" value="InterPro"/>
</dbReference>
<evidence type="ECO:0000259" key="3">
    <source>
        <dbReference type="PROSITE" id="PS50930"/>
    </source>
</evidence>
<reference evidence="4 5" key="2">
    <citation type="journal article" date="2012" name="Stand. Genomic Sci.">
        <title>Complete genome sequence of the aquatic bacterium Runella slithyformis type strain (LSU 4(T)).</title>
        <authorList>
            <person name="Copeland A."/>
            <person name="Zhang X."/>
            <person name="Misra M."/>
            <person name="Lapidus A."/>
            <person name="Nolan M."/>
            <person name="Lucas S."/>
            <person name="Deshpande S."/>
            <person name="Cheng J.F."/>
            <person name="Tapia R."/>
            <person name="Goodwin L.A."/>
            <person name="Pitluck S."/>
            <person name="Liolios K."/>
            <person name="Pagani I."/>
            <person name="Ivanova N."/>
            <person name="Mikhailova N."/>
            <person name="Pati A."/>
            <person name="Chen A."/>
            <person name="Palaniappan K."/>
            <person name="Land M."/>
            <person name="Hauser L."/>
            <person name="Pan C."/>
            <person name="Jeffries C.D."/>
            <person name="Detter J.C."/>
            <person name="Brambilla E.M."/>
            <person name="Rohde M."/>
            <person name="Djao O.D."/>
            <person name="Goker M."/>
            <person name="Sikorski J."/>
            <person name="Tindall B.J."/>
            <person name="Woyke T."/>
            <person name="Bristow J."/>
            <person name="Eisen J.A."/>
            <person name="Markowitz V."/>
            <person name="Hugenholtz P."/>
            <person name="Kyrpides N.C."/>
            <person name="Klenk H.P."/>
            <person name="Mavromatis K."/>
        </authorList>
    </citation>
    <scope>NUCLEOTIDE SEQUENCE [LARGE SCALE GENOMIC DNA]</scope>
    <source>
        <strain evidence="5">ATCC 29530 / DSM 19594 / LMG 11500 / NCIMB 11436 / LSU 4</strain>
    </source>
</reference>
<dbReference type="PANTHER" id="PTHR37299">
    <property type="entry name" value="TRANSCRIPTIONAL REGULATOR-RELATED"/>
    <property type="match status" value="1"/>
</dbReference>
<dbReference type="GO" id="GO:0003677">
    <property type="term" value="F:DNA binding"/>
    <property type="evidence" value="ECO:0007669"/>
    <property type="project" value="InterPro"/>
</dbReference>
<dbReference type="Pfam" id="PF00072">
    <property type="entry name" value="Response_reg"/>
    <property type="match status" value="1"/>
</dbReference>
<dbReference type="Pfam" id="PF04397">
    <property type="entry name" value="LytTR"/>
    <property type="match status" value="1"/>
</dbReference>
<dbReference type="Gene3D" id="3.40.50.2300">
    <property type="match status" value="1"/>
</dbReference>
<dbReference type="InterPro" id="IPR001789">
    <property type="entry name" value="Sig_transdc_resp-reg_receiver"/>
</dbReference>
<evidence type="ECO:0000313" key="5">
    <source>
        <dbReference type="Proteomes" id="UP000000493"/>
    </source>
</evidence>
<dbReference type="PROSITE" id="PS51257">
    <property type="entry name" value="PROKAR_LIPOPROTEIN"/>
    <property type="match status" value="1"/>
</dbReference>
<proteinExistence type="predicted"/>
<dbReference type="AlphaFoldDB" id="A0A7U3ZM82"/>
<protein>
    <submittedName>
        <fullName evidence="4">Two component transcriptional regulator, LytTR family</fullName>
    </submittedName>
</protein>
<dbReference type="Gene3D" id="2.40.50.1020">
    <property type="entry name" value="LytTr DNA-binding domain"/>
    <property type="match status" value="1"/>
</dbReference>
<dbReference type="PROSITE" id="PS50110">
    <property type="entry name" value="RESPONSE_REGULATORY"/>
    <property type="match status" value="1"/>
</dbReference>
<dbReference type="SUPFAM" id="SSF52172">
    <property type="entry name" value="CheY-like"/>
    <property type="match status" value="1"/>
</dbReference>
<evidence type="ECO:0000313" key="4">
    <source>
        <dbReference type="EMBL" id="AEI49658.1"/>
    </source>
</evidence>
<dbReference type="InterPro" id="IPR011006">
    <property type="entry name" value="CheY-like_superfamily"/>
</dbReference>
<dbReference type="SMART" id="SM00850">
    <property type="entry name" value="LytTR"/>
    <property type="match status" value="1"/>
</dbReference>
<keyword evidence="5" id="KW-1185">Reference proteome</keyword>
<feature type="domain" description="HTH LytTR-type" evidence="3">
    <location>
        <begin position="131"/>
        <end position="230"/>
    </location>
</feature>
<organism evidence="4 5">
    <name type="scientific">Runella slithyformis (strain ATCC 29530 / DSM 19594 / LMG 11500 / NCIMB 11436 / LSU 4)</name>
    <dbReference type="NCBI Taxonomy" id="761193"/>
    <lineage>
        <taxon>Bacteria</taxon>
        <taxon>Pseudomonadati</taxon>
        <taxon>Bacteroidota</taxon>
        <taxon>Cytophagia</taxon>
        <taxon>Cytophagales</taxon>
        <taxon>Spirosomataceae</taxon>
        <taxon>Runella</taxon>
    </lineage>
</organism>
<keyword evidence="1" id="KW-0597">Phosphoprotein</keyword>
<sequence>MKINTLVVDDNPNWRNTLSKLVALNPVLHLVAACESALEAYGNMAEEDIDLIICDIEMPELSGLGLARSLKNGPLFVFVTSHRHYALDCYEVSPVDFLLKPIEVERFMKSIEKVRVRLSNAPEVLQIPPYFFVREGHSYVQIAYHDVLYMKAQEHYLQIVTKEATYTSLLSLAKIEEQLKGEVFLRVHRSFLVHRSAIAVIHKNDLVLVNGESIPLGDQYRSKISRVHLNPHLLSRN</sequence>
<dbReference type="PROSITE" id="PS50930">
    <property type="entry name" value="HTH_LYTTR"/>
    <property type="match status" value="1"/>
</dbReference>
<dbReference type="RefSeq" id="WP_013928963.1">
    <property type="nucleotide sequence ID" value="NC_015703.1"/>
</dbReference>
<dbReference type="EMBL" id="CP002859">
    <property type="protein sequence ID" value="AEI49658.1"/>
    <property type="molecule type" value="Genomic_DNA"/>
</dbReference>
<dbReference type="InterPro" id="IPR046947">
    <property type="entry name" value="LytR-like"/>
</dbReference>
<accession>A0A7U3ZM82</accession>
<name>A0A7U3ZM82_RUNSL</name>
<feature type="modified residue" description="4-aspartylphosphate" evidence="1">
    <location>
        <position position="55"/>
    </location>
</feature>
<dbReference type="SMART" id="SM00448">
    <property type="entry name" value="REC"/>
    <property type="match status" value="1"/>
</dbReference>
<feature type="domain" description="Response regulatory" evidence="2">
    <location>
        <begin position="4"/>
        <end position="115"/>
    </location>
</feature>
<evidence type="ECO:0000256" key="1">
    <source>
        <dbReference type="PROSITE-ProRule" id="PRU00169"/>
    </source>
</evidence>
<dbReference type="PANTHER" id="PTHR37299:SF1">
    <property type="entry name" value="STAGE 0 SPORULATION PROTEIN A HOMOLOG"/>
    <property type="match status" value="1"/>
</dbReference>